<evidence type="ECO:0000256" key="2">
    <source>
        <dbReference type="SAM" id="SignalP"/>
    </source>
</evidence>
<keyword evidence="2" id="KW-0732">Signal</keyword>
<accession>A0A2Y9ADY7</accession>
<evidence type="ECO:0000313" key="3">
    <source>
        <dbReference type="EMBL" id="SSA42395.1"/>
    </source>
</evidence>
<dbReference type="OrthoDB" id="9956471at2"/>
<dbReference type="EMBL" id="UETB01000006">
    <property type="protein sequence ID" value="SSA42395.1"/>
    <property type="molecule type" value="Genomic_DNA"/>
</dbReference>
<feature type="region of interest" description="Disordered" evidence="1">
    <location>
        <begin position="21"/>
        <end position="40"/>
    </location>
</feature>
<dbReference type="AlphaFoldDB" id="A0A2Y9ADY7"/>
<proteinExistence type="predicted"/>
<feature type="chain" id="PRO_5038581208" description="Lipoprotein" evidence="2">
    <location>
        <begin position="21"/>
        <end position="163"/>
    </location>
</feature>
<name>A0A2Y9ADY7_9MICO</name>
<evidence type="ECO:0008006" key="5">
    <source>
        <dbReference type="Google" id="ProtNLM"/>
    </source>
</evidence>
<organism evidence="3 4">
    <name type="scientific">Georgenia satyanarayanai</name>
    <dbReference type="NCBI Taxonomy" id="860221"/>
    <lineage>
        <taxon>Bacteria</taxon>
        <taxon>Bacillati</taxon>
        <taxon>Actinomycetota</taxon>
        <taxon>Actinomycetes</taxon>
        <taxon>Micrococcales</taxon>
        <taxon>Bogoriellaceae</taxon>
        <taxon>Georgenia</taxon>
    </lineage>
</organism>
<keyword evidence="4" id="KW-1185">Reference proteome</keyword>
<reference evidence="3 4" key="1">
    <citation type="submission" date="2016-10" db="EMBL/GenBank/DDBJ databases">
        <authorList>
            <person name="Cai Z."/>
        </authorList>
    </citation>
    <scope>NUCLEOTIDE SEQUENCE [LARGE SCALE GENOMIC DNA]</scope>
    <source>
        <strain evidence="3 4">CGMCC 1.10826</strain>
    </source>
</reference>
<protein>
    <recommendedName>
        <fullName evidence="5">Lipoprotein</fullName>
    </recommendedName>
</protein>
<gene>
    <name evidence="3" type="ORF">SAMN05216184_10662</name>
</gene>
<dbReference type="PROSITE" id="PS51257">
    <property type="entry name" value="PROKAR_LIPOPROTEIN"/>
    <property type="match status" value="1"/>
</dbReference>
<evidence type="ECO:0000313" key="4">
    <source>
        <dbReference type="Proteomes" id="UP000250222"/>
    </source>
</evidence>
<sequence>MRRRASALSAVLLLALAAGCGTNDEESQERPTDAEERDAEQVATCEAFYEGTGTPLAERAEAARVALDSGQVTDAATYTEINALEQRLRELTRDAHPETVPVLAEIAAPFTAAVAAVNEAREQEVPEGEEPAFPDLTTIDVTEGAAAQETFAEMCSDAGYEAP</sequence>
<dbReference type="RefSeq" id="WP_146237516.1">
    <property type="nucleotide sequence ID" value="NZ_QKLZ01000006.1"/>
</dbReference>
<evidence type="ECO:0000256" key="1">
    <source>
        <dbReference type="SAM" id="MobiDB-lite"/>
    </source>
</evidence>
<feature type="signal peptide" evidence="2">
    <location>
        <begin position="1"/>
        <end position="20"/>
    </location>
</feature>
<dbReference type="Proteomes" id="UP000250222">
    <property type="component" value="Unassembled WGS sequence"/>
</dbReference>